<reference evidence="1" key="1">
    <citation type="submission" date="2018-11" db="EMBL/GenBank/DDBJ databases">
        <authorList>
            <consortium name="Pathogen Informatics"/>
        </authorList>
    </citation>
    <scope>NUCLEOTIDE SEQUENCE</scope>
</reference>
<name>A0A3S5CID1_9PLAT</name>
<gene>
    <name evidence="1" type="ORF">PXEA_LOCUS17340</name>
</gene>
<comment type="caution">
    <text evidence="1">The sequence shown here is derived from an EMBL/GenBank/DDBJ whole genome shotgun (WGS) entry which is preliminary data.</text>
</comment>
<dbReference type="PROSITE" id="PS51257">
    <property type="entry name" value="PROKAR_LIPOPROTEIN"/>
    <property type="match status" value="1"/>
</dbReference>
<proteinExistence type="predicted"/>
<dbReference type="Proteomes" id="UP000784294">
    <property type="component" value="Unassembled WGS sequence"/>
</dbReference>
<protein>
    <submittedName>
        <fullName evidence="1">Uncharacterized protein</fullName>
    </submittedName>
</protein>
<keyword evidence="2" id="KW-1185">Reference proteome</keyword>
<accession>A0A3S5CID1</accession>
<evidence type="ECO:0000313" key="1">
    <source>
        <dbReference type="EMBL" id="VEL23900.1"/>
    </source>
</evidence>
<evidence type="ECO:0000313" key="2">
    <source>
        <dbReference type="Proteomes" id="UP000784294"/>
    </source>
</evidence>
<dbReference type="EMBL" id="CAAALY010064676">
    <property type="protein sequence ID" value="VEL23900.1"/>
    <property type="molecule type" value="Genomic_DNA"/>
</dbReference>
<dbReference type="AlphaFoldDB" id="A0A3S5CID1"/>
<organism evidence="1 2">
    <name type="scientific">Protopolystoma xenopodis</name>
    <dbReference type="NCBI Taxonomy" id="117903"/>
    <lineage>
        <taxon>Eukaryota</taxon>
        <taxon>Metazoa</taxon>
        <taxon>Spiralia</taxon>
        <taxon>Lophotrochozoa</taxon>
        <taxon>Platyhelminthes</taxon>
        <taxon>Monogenea</taxon>
        <taxon>Polyopisthocotylea</taxon>
        <taxon>Polystomatidea</taxon>
        <taxon>Polystomatidae</taxon>
        <taxon>Protopolystoma</taxon>
    </lineage>
</organism>
<sequence>MKVVLCDPRVKEVPLINLHFLVHVASSCSYADPSATGREVGFNLLPVPGSPFFRVPRHPRPYQLSSSGPCPQPQVMRPSPASDLRLPWILELLTTGATMHRWDSGMYDWRSTAIVTVASEALFILKRNCADGSTLGSFTNRL</sequence>